<dbReference type="EMBL" id="JAAOAQ010000302">
    <property type="protein sequence ID" value="KAF5555473.1"/>
    <property type="molecule type" value="Genomic_DNA"/>
</dbReference>
<gene>
    <name evidence="2" type="ORF">FPHYL_8262</name>
</gene>
<evidence type="ECO:0000259" key="1">
    <source>
        <dbReference type="Pfam" id="PF20183"/>
    </source>
</evidence>
<name>A0A8H5N8C6_9HYPO</name>
<dbReference type="Proteomes" id="UP000582016">
    <property type="component" value="Unassembled WGS sequence"/>
</dbReference>
<evidence type="ECO:0000313" key="2">
    <source>
        <dbReference type="EMBL" id="KAF5555473.1"/>
    </source>
</evidence>
<dbReference type="Pfam" id="PF20183">
    <property type="entry name" value="DUF6546"/>
    <property type="match status" value="1"/>
</dbReference>
<accession>A0A8H5N8C6</accession>
<comment type="caution">
    <text evidence="2">The sequence shown here is derived from an EMBL/GenBank/DDBJ whole genome shotgun (WGS) entry which is preliminary data.</text>
</comment>
<reference evidence="2 3" key="1">
    <citation type="submission" date="2020-05" db="EMBL/GenBank/DDBJ databases">
        <title>Identification and distribution of gene clusters putatively required for synthesis of sphingolipid metabolism inhibitors in phylogenetically diverse species of the filamentous fungus Fusarium.</title>
        <authorList>
            <person name="Kim H.-S."/>
            <person name="Busman M."/>
            <person name="Brown D.W."/>
            <person name="Divon H."/>
            <person name="Uhlig S."/>
            <person name="Proctor R.H."/>
        </authorList>
    </citation>
    <scope>NUCLEOTIDE SEQUENCE [LARGE SCALE GENOMIC DNA]</scope>
    <source>
        <strain evidence="2 3">NRRL 13617</strain>
    </source>
</reference>
<dbReference type="AlphaFoldDB" id="A0A8H5N8C6"/>
<organism evidence="2 3">
    <name type="scientific">Fusarium phyllophilum</name>
    <dbReference type="NCBI Taxonomy" id="47803"/>
    <lineage>
        <taxon>Eukaryota</taxon>
        <taxon>Fungi</taxon>
        <taxon>Dikarya</taxon>
        <taxon>Ascomycota</taxon>
        <taxon>Pezizomycotina</taxon>
        <taxon>Sordariomycetes</taxon>
        <taxon>Hypocreomycetidae</taxon>
        <taxon>Hypocreales</taxon>
        <taxon>Nectriaceae</taxon>
        <taxon>Fusarium</taxon>
        <taxon>Fusarium fujikuroi species complex</taxon>
    </lineage>
</organism>
<protein>
    <recommendedName>
        <fullName evidence="1">DUF6546 domain-containing protein</fullName>
    </recommendedName>
</protein>
<keyword evidence="3" id="KW-1185">Reference proteome</keyword>
<dbReference type="InterPro" id="IPR046676">
    <property type="entry name" value="DUF6546"/>
</dbReference>
<proteinExistence type="predicted"/>
<sequence>MRLRSSGCLGWSYLPQEIRRNILNTIVDQRNPRWSALASVSKEWQSVIGTRNMAKLSLRPSCLEDFEQAVVRQRDLVRHIYLNVDLAEYGCSSCKNRFDDLRTNKNNGLMSTAVHKLLSILSTWKTTNDLTLELNASSASDSKHWFKDFRFNDEHDAPYARDPVIPMEATHSDWHDPKHGWENGVRTKPPPFTANERLFGPIDLLRYTPNSNTVHTPMVNMIHTPMVNTVTRFMIRRQFRHYLDSVEFRTLLYKFSRITEIIYEPWPREYSTASWDVYMPFFAKDLPETLKRVILFQDSKQYLTESAHQNQDYSASFPLMEDELESNLPSNSERIAQISLRLNELSVSFFIDAMNFFEACEEEWTWHRLESLSLTSNLLFRSMQCINNLLIAAAKVVLRMPNLTTMVLWNGGTGRACAFMYTRTEHYAHITWRGTWDLEISRQVLEAWEDVAKLHSLELRITHERLQETIRSHGDAIFHLNLPCQVIEPTSLWQIRMEDAQGL</sequence>
<dbReference type="OrthoDB" id="3728558at2759"/>
<evidence type="ECO:0000313" key="3">
    <source>
        <dbReference type="Proteomes" id="UP000582016"/>
    </source>
</evidence>
<feature type="domain" description="DUF6546" evidence="1">
    <location>
        <begin position="286"/>
        <end position="488"/>
    </location>
</feature>